<feature type="transmembrane region" description="Helical" evidence="1">
    <location>
        <begin position="120"/>
        <end position="137"/>
    </location>
</feature>
<dbReference type="AlphaFoldDB" id="A0A4R6FH18"/>
<evidence type="ECO:0000256" key="1">
    <source>
        <dbReference type="SAM" id="Phobius"/>
    </source>
</evidence>
<feature type="transmembrane region" description="Helical" evidence="1">
    <location>
        <begin position="144"/>
        <end position="166"/>
    </location>
</feature>
<evidence type="ECO:0000313" key="3">
    <source>
        <dbReference type="EMBL" id="TDN80671.1"/>
    </source>
</evidence>
<dbReference type="OrthoDB" id="9807744at2"/>
<dbReference type="PANTHER" id="PTHR30590">
    <property type="entry name" value="INNER MEMBRANE PROTEIN"/>
    <property type="match status" value="1"/>
</dbReference>
<dbReference type="Proteomes" id="UP000295493">
    <property type="component" value="Unassembled WGS sequence"/>
</dbReference>
<feature type="transmembrane region" description="Helical" evidence="1">
    <location>
        <begin position="66"/>
        <end position="85"/>
    </location>
</feature>
<sequence>MATTPARRIITLDIIRDVAVMGILMMNITGFAFPDPAYLNPLATPGAGPWDVALYLMNFLLFDGKMRGLFSFLFGASMLMVILRAKAGGNSAARTHFSRMVWLLIFGLIHLYLIWWGDILTLYAVIGMVAWFFRTLPAHKLVTVGILLLVAQLAMVALVPLSLLLLKAHAAEPGAPAGVVMALIDMRRGLGSPEPGWMAEQIALYRSGYAAILQARMATINPVGMVMFNGFETLAYMLFGMAGLKSGFLSGEAPRATYRRWAAIGFGVGLPVYAALGAYLIAQNFSPLSVSLAVMTATVPVRPLMIMGWAALIILTVRGESGMGKRIAATGRMAFSNYLGTSLICTTIFYGYGLGWFGALSRAESLLVVVAIWAVMLGWSEPWLQHFRYGPLEWLWRCCARGSWQRLRGAAFAGD</sequence>
<dbReference type="InterPro" id="IPR052529">
    <property type="entry name" value="Bact_Transport_Assoc"/>
</dbReference>
<feature type="transmembrane region" description="Helical" evidence="1">
    <location>
        <begin position="288"/>
        <end position="317"/>
    </location>
</feature>
<feature type="transmembrane region" description="Helical" evidence="1">
    <location>
        <begin position="338"/>
        <end position="359"/>
    </location>
</feature>
<keyword evidence="1" id="KW-1133">Transmembrane helix</keyword>
<comment type="caution">
    <text evidence="3">The sequence shown here is derived from an EMBL/GenBank/DDBJ whole genome shotgun (WGS) entry which is preliminary data.</text>
</comment>
<keyword evidence="1" id="KW-0472">Membrane</keyword>
<dbReference type="Pfam" id="PF04235">
    <property type="entry name" value="DUF418"/>
    <property type="match status" value="1"/>
</dbReference>
<organism evidence="3 4">
    <name type="scientific">Stakelama pacifica</name>
    <dbReference type="NCBI Taxonomy" id="517720"/>
    <lineage>
        <taxon>Bacteria</taxon>
        <taxon>Pseudomonadati</taxon>
        <taxon>Pseudomonadota</taxon>
        <taxon>Alphaproteobacteria</taxon>
        <taxon>Sphingomonadales</taxon>
        <taxon>Sphingomonadaceae</taxon>
        <taxon>Stakelama</taxon>
    </lineage>
</organism>
<protein>
    <recommendedName>
        <fullName evidence="2">DUF418 domain-containing protein</fullName>
    </recommendedName>
</protein>
<evidence type="ECO:0000259" key="2">
    <source>
        <dbReference type="Pfam" id="PF04235"/>
    </source>
</evidence>
<keyword evidence="1" id="KW-0812">Transmembrane</keyword>
<feature type="transmembrane region" description="Helical" evidence="1">
    <location>
        <begin position="14"/>
        <end position="33"/>
    </location>
</feature>
<dbReference type="InterPro" id="IPR007349">
    <property type="entry name" value="DUF418"/>
</dbReference>
<dbReference type="RefSeq" id="WP_133496144.1">
    <property type="nucleotide sequence ID" value="NZ_BMLU01000009.1"/>
</dbReference>
<accession>A0A4R6FH18</accession>
<feature type="transmembrane region" description="Helical" evidence="1">
    <location>
        <begin position="261"/>
        <end position="282"/>
    </location>
</feature>
<dbReference type="PANTHER" id="PTHR30590:SF2">
    <property type="entry name" value="INNER MEMBRANE PROTEIN"/>
    <property type="match status" value="1"/>
</dbReference>
<gene>
    <name evidence="3" type="ORF">EV664_10961</name>
</gene>
<evidence type="ECO:0000313" key="4">
    <source>
        <dbReference type="Proteomes" id="UP000295493"/>
    </source>
</evidence>
<reference evidence="3 4" key="1">
    <citation type="submission" date="2019-03" db="EMBL/GenBank/DDBJ databases">
        <title>Genomic Encyclopedia of Type Strains, Phase IV (KMG-IV): sequencing the most valuable type-strain genomes for metagenomic binning, comparative biology and taxonomic classification.</title>
        <authorList>
            <person name="Goeker M."/>
        </authorList>
    </citation>
    <scope>NUCLEOTIDE SEQUENCE [LARGE SCALE GENOMIC DNA]</scope>
    <source>
        <strain evidence="3 4">DSM 25059</strain>
    </source>
</reference>
<feature type="domain" description="DUF418" evidence="2">
    <location>
        <begin position="245"/>
        <end position="401"/>
    </location>
</feature>
<keyword evidence="4" id="KW-1185">Reference proteome</keyword>
<dbReference type="EMBL" id="SNWD01000009">
    <property type="protein sequence ID" value="TDN80671.1"/>
    <property type="molecule type" value="Genomic_DNA"/>
</dbReference>
<name>A0A4R6FH18_9SPHN</name>
<feature type="transmembrane region" description="Helical" evidence="1">
    <location>
        <begin position="97"/>
        <end position="114"/>
    </location>
</feature>
<proteinExistence type="predicted"/>